<proteinExistence type="inferred from homology"/>
<evidence type="ECO:0000313" key="7">
    <source>
        <dbReference type="EMBL" id="KAH7091961.1"/>
    </source>
</evidence>
<dbReference type="GO" id="GO:0003735">
    <property type="term" value="F:structural constituent of ribosome"/>
    <property type="evidence" value="ECO:0007669"/>
    <property type="project" value="InterPro"/>
</dbReference>
<feature type="chain" id="PRO_5035474266" evidence="5">
    <location>
        <begin position="26"/>
        <end position="325"/>
    </location>
</feature>
<keyword evidence="8" id="KW-1185">Reference proteome</keyword>
<reference evidence="7" key="1">
    <citation type="journal article" date="2021" name="Nat. Commun.">
        <title>Genetic determinants of endophytism in the Arabidopsis root mycobiome.</title>
        <authorList>
            <person name="Mesny F."/>
            <person name="Miyauchi S."/>
            <person name="Thiergart T."/>
            <person name="Pickel B."/>
            <person name="Atanasova L."/>
            <person name="Karlsson M."/>
            <person name="Huettel B."/>
            <person name="Barry K.W."/>
            <person name="Haridas S."/>
            <person name="Chen C."/>
            <person name="Bauer D."/>
            <person name="Andreopoulos W."/>
            <person name="Pangilinan J."/>
            <person name="LaButti K."/>
            <person name="Riley R."/>
            <person name="Lipzen A."/>
            <person name="Clum A."/>
            <person name="Drula E."/>
            <person name="Henrissat B."/>
            <person name="Kohler A."/>
            <person name="Grigoriev I.V."/>
            <person name="Martin F.M."/>
            <person name="Hacquard S."/>
        </authorList>
    </citation>
    <scope>NUCLEOTIDE SEQUENCE</scope>
    <source>
        <strain evidence="7">MPI-SDFR-AT-0120</strain>
    </source>
</reference>
<dbReference type="OrthoDB" id="361383at2759"/>
<keyword evidence="2 7" id="KW-0689">Ribosomal protein</keyword>
<evidence type="ECO:0000256" key="3">
    <source>
        <dbReference type="ARBA" id="ARBA00023274"/>
    </source>
</evidence>
<evidence type="ECO:0000256" key="2">
    <source>
        <dbReference type="ARBA" id="ARBA00022980"/>
    </source>
</evidence>
<evidence type="ECO:0000259" key="6">
    <source>
        <dbReference type="Pfam" id="PF00828"/>
    </source>
</evidence>
<feature type="region of interest" description="Disordered" evidence="4">
    <location>
        <begin position="292"/>
        <end position="325"/>
    </location>
</feature>
<dbReference type="InterPro" id="IPR021131">
    <property type="entry name" value="Ribosomal_uL15/eL18"/>
</dbReference>
<dbReference type="FunFam" id="3.100.10.10:FF:000011">
    <property type="entry name" value="50S ribosomal subunit protein L15"/>
    <property type="match status" value="1"/>
</dbReference>
<dbReference type="InterPro" id="IPR030878">
    <property type="entry name" value="Ribosomal_uL15"/>
</dbReference>
<organism evidence="7 8">
    <name type="scientific">Paraphoma chrysanthemicola</name>
    <dbReference type="NCBI Taxonomy" id="798071"/>
    <lineage>
        <taxon>Eukaryota</taxon>
        <taxon>Fungi</taxon>
        <taxon>Dikarya</taxon>
        <taxon>Ascomycota</taxon>
        <taxon>Pezizomycotina</taxon>
        <taxon>Dothideomycetes</taxon>
        <taxon>Pleosporomycetidae</taxon>
        <taxon>Pleosporales</taxon>
        <taxon>Pleosporineae</taxon>
        <taxon>Phaeosphaeriaceae</taxon>
        <taxon>Paraphoma</taxon>
    </lineage>
</organism>
<dbReference type="SUPFAM" id="SSF52080">
    <property type="entry name" value="Ribosomal proteins L15p and L18e"/>
    <property type="match status" value="1"/>
</dbReference>
<feature type="region of interest" description="Disordered" evidence="4">
    <location>
        <begin position="49"/>
        <end position="106"/>
    </location>
</feature>
<feature type="signal peptide" evidence="5">
    <location>
        <begin position="1"/>
        <end position="25"/>
    </location>
</feature>
<protein>
    <submittedName>
        <fullName evidence="7">Ribosomal protein L18e/L15P</fullName>
    </submittedName>
</protein>
<evidence type="ECO:0000256" key="1">
    <source>
        <dbReference type="ARBA" id="ARBA00007320"/>
    </source>
</evidence>
<keyword evidence="5" id="KW-0732">Signal</keyword>
<dbReference type="PANTHER" id="PTHR12934">
    <property type="entry name" value="50S RIBOSOMAL PROTEIN L15"/>
    <property type="match status" value="1"/>
</dbReference>
<feature type="compositionally biased region" description="Gly residues" evidence="4">
    <location>
        <begin position="59"/>
        <end position="71"/>
    </location>
</feature>
<dbReference type="GO" id="GO:0006412">
    <property type="term" value="P:translation"/>
    <property type="evidence" value="ECO:0007669"/>
    <property type="project" value="InterPro"/>
</dbReference>
<evidence type="ECO:0000256" key="4">
    <source>
        <dbReference type="SAM" id="MobiDB-lite"/>
    </source>
</evidence>
<dbReference type="InterPro" id="IPR005749">
    <property type="entry name" value="Ribosomal_uL15_bac-type"/>
</dbReference>
<accession>A0A8K0RF80</accession>
<dbReference type="EMBL" id="JAGMVJ010000003">
    <property type="protein sequence ID" value="KAH7091961.1"/>
    <property type="molecule type" value="Genomic_DNA"/>
</dbReference>
<dbReference type="HAMAP" id="MF_01341">
    <property type="entry name" value="Ribosomal_uL15"/>
    <property type="match status" value="1"/>
</dbReference>
<comment type="caution">
    <text evidence="7">The sequence shown here is derived from an EMBL/GenBank/DDBJ whole genome shotgun (WGS) entry which is preliminary data.</text>
</comment>
<evidence type="ECO:0000256" key="5">
    <source>
        <dbReference type="SAM" id="SignalP"/>
    </source>
</evidence>
<dbReference type="AlphaFoldDB" id="A0A8K0RF80"/>
<dbReference type="InterPro" id="IPR036227">
    <property type="entry name" value="Ribosomal_uL15/eL18_sf"/>
</dbReference>
<evidence type="ECO:0000313" key="8">
    <source>
        <dbReference type="Proteomes" id="UP000813461"/>
    </source>
</evidence>
<name>A0A8K0RF80_9PLEO</name>
<dbReference type="NCBIfam" id="TIGR01071">
    <property type="entry name" value="rplO_bact"/>
    <property type="match status" value="1"/>
</dbReference>
<dbReference type="Proteomes" id="UP000813461">
    <property type="component" value="Unassembled WGS sequence"/>
</dbReference>
<gene>
    <name evidence="7" type="ORF">FB567DRAFT_557600</name>
</gene>
<dbReference type="GO" id="GO:0005762">
    <property type="term" value="C:mitochondrial large ribosomal subunit"/>
    <property type="evidence" value="ECO:0007669"/>
    <property type="project" value="TreeGrafter"/>
</dbReference>
<dbReference type="Gene3D" id="3.100.10.10">
    <property type="match status" value="1"/>
</dbReference>
<dbReference type="PANTHER" id="PTHR12934:SF11">
    <property type="entry name" value="LARGE RIBOSOMAL SUBUNIT PROTEIN UL15M"/>
    <property type="match status" value="1"/>
</dbReference>
<sequence>MPPRLQASCLVRSLLLLSLPKHTAPALLAPAQQRCASILSSLSDNTGAYNKKIRRGRGPASGKGKTGGRGQKGQHAHGKVPAGFEGGQTPLSITKPERGRGKYNPFKVDMSPINLDRIQSWIDQGRLDPTKPITMRELHRSRCLHGVRRHGVKLLARNSDQLTSPIHIIVSRASAEAIARIEALGGSVTTRFYSPTSIKRVLRGDSHPTVSLQADNDLISLASTATPALIDSPILSQLQSASRKEAMAALMKQLGATYKYRLPDATARKDIEYYRDPAHRGYLAYTVKAGESPSLFFKPPGEAKDRKKQSARRDAAKASADNRLF</sequence>
<feature type="domain" description="Large ribosomal subunit protein uL15/eL18" evidence="6">
    <location>
        <begin position="112"/>
        <end position="189"/>
    </location>
</feature>
<dbReference type="Pfam" id="PF00828">
    <property type="entry name" value="Ribosomal_L27A"/>
    <property type="match status" value="1"/>
</dbReference>
<comment type="similarity">
    <text evidence="1">Belongs to the universal ribosomal protein uL15 family.</text>
</comment>
<keyword evidence="3" id="KW-0687">Ribonucleoprotein</keyword>